<dbReference type="VEuPathDB" id="VectorBase:AMEM017381"/>
<dbReference type="Gene3D" id="2.40.10.10">
    <property type="entry name" value="Trypsin-like serine proteases"/>
    <property type="match status" value="2"/>
</dbReference>
<accession>A0A182VMA3</accession>
<dbReference type="FunFam" id="2.40.10.10:FF:000002">
    <property type="entry name" value="Transmembrane protease serine"/>
    <property type="match status" value="1"/>
</dbReference>
<reference evidence="5" key="1">
    <citation type="submission" date="2020-05" db="UniProtKB">
        <authorList>
            <consortium name="EnsemblMetazoa"/>
        </authorList>
    </citation>
    <scope>IDENTIFICATION</scope>
    <source>
        <strain evidence="5">MAF</strain>
    </source>
</reference>
<dbReference type="InterPro" id="IPR009003">
    <property type="entry name" value="Peptidase_S1_PA"/>
</dbReference>
<dbReference type="SMART" id="SM00020">
    <property type="entry name" value="Tryp_SPc"/>
    <property type="match status" value="1"/>
</dbReference>
<evidence type="ECO:0000256" key="1">
    <source>
        <dbReference type="ARBA" id="ARBA00023157"/>
    </source>
</evidence>
<dbReference type="CDD" id="cd00190">
    <property type="entry name" value="Tryp_SPc"/>
    <property type="match status" value="1"/>
</dbReference>
<dbReference type="InterPro" id="IPR001254">
    <property type="entry name" value="Trypsin_dom"/>
</dbReference>
<dbReference type="InterPro" id="IPR043504">
    <property type="entry name" value="Peptidase_S1_PA_chymotrypsin"/>
</dbReference>
<evidence type="ECO:0000256" key="2">
    <source>
        <dbReference type="ARBA" id="ARBA00024195"/>
    </source>
</evidence>
<dbReference type="AlphaFoldDB" id="A0A182VMA3"/>
<keyword evidence="6" id="KW-1185">Reference proteome</keyword>
<dbReference type="RefSeq" id="XP_041785263.1">
    <property type="nucleotide sequence ID" value="XM_041929329.1"/>
</dbReference>
<protein>
    <recommendedName>
        <fullName evidence="4">Peptidase S1 domain-containing protein</fullName>
    </recommendedName>
</protein>
<dbReference type="GO" id="GO:0006508">
    <property type="term" value="P:proteolysis"/>
    <property type="evidence" value="ECO:0007669"/>
    <property type="project" value="InterPro"/>
</dbReference>
<dbReference type="PRINTS" id="PR00722">
    <property type="entry name" value="CHYMOTRYPSIN"/>
</dbReference>
<name>A0A182VMA3_ANOME</name>
<dbReference type="RefSeq" id="XP_041787350.1">
    <property type="nucleotide sequence ID" value="XM_041931416.1"/>
</dbReference>
<dbReference type="KEGG" id="amer:121600599"/>
<proteinExistence type="inferred from homology"/>
<dbReference type="GO" id="GO:0004252">
    <property type="term" value="F:serine-type endopeptidase activity"/>
    <property type="evidence" value="ECO:0007669"/>
    <property type="project" value="InterPro"/>
</dbReference>
<dbReference type="VEuPathDB" id="VectorBase:AMEM21_004941"/>
<evidence type="ECO:0000256" key="3">
    <source>
        <dbReference type="SAM" id="SignalP"/>
    </source>
</evidence>
<dbReference type="STRING" id="30066.A0A182VMA3"/>
<evidence type="ECO:0000313" key="5">
    <source>
        <dbReference type="EnsemblMetazoa" id="AMEM017381-PA"/>
    </source>
</evidence>
<evidence type="ECO:0000313" key="6">
    <source>
        <dbReference type="Proteomes" id="UP000075903"/>
    </source>
</evidence>
<dbReference type="KEGG" id="amer:121602649"/>
<dbReference type="PANTHER" id="PTHR24258:SF129">
    <property type="entry name" value="LP15124P-RELATED"/>
    <property type="match status" value="1"/>
</dbReference>
<dbReference type="Pfam" id="PF00089">
    <property type="entry name" value="Trypsin"/>
    <property type="match status" value="1"/>
</dbReference>
<dbReference type="GeneID" id="121602649"/>
<dbReference type="SUPFAM" id="SSF50494">
    <property type="entry name" value="Trypsin-like serine proteases"/>
    <property type="match status" value="1"/>
</dbReference>
<dbReference type="InterPro" id="IPR001314">
    <property type="entry name" value="Peptidase_S1A"/>
</dbReference>
<feature type="chain" id="PRO_5008139970" description="Peptidase S1 domain-containing protein" evidence="3">
    <location>
        <begin position="20"/>
        <end position="376"/>
    </location>
</feature>
<dbReference type="GeneID" id="121600599"/>
<organism evidence="5 6">
    <name type="scientific">Anopheles merus</name>
    <name type="common">Mosquito</name>
    <dbReference type="NCBI Taxonomy" id="30066"/>
    <lineage>
        <taxon>Eukaryota</taxon>
        <taxon>Metazoa</taxon>
        <taxon>Ecdysozoa</taxon>
        <taxon>Arthropoda</taxon>
        <taxon>Hexapoda</taxon>
        <taxon>Insecta</taxon>
        <taxon>Pterygota</taxon>
        <taxon>Neoptera</taxon>
        <taxon>Endopterygota</taxon>
        <taxon>Diptera</taxon>
        <taxon>Nematocera</taxon>
        <taxon>Culicoidea</taxon>
        <taxon>Culicidae</taxon>
        <taxon>Anophelinae</taxon>
        <taxon>Anopheles</taxon>
    </lineage>
</organism>
<feature type="signal peptide" evidence="3">
    <location>
        <begin position="1"/>
        <end position="19"/>
    </location>
</feature>
<evidence type="ECO:0000259" key="4">
    <source>
        <dbReference type="PROSITE" id="PS50240"/>
    </source>
</evidence>
<dbReference type="PROSITE" id="PS50240">
    <property type="entry name" value="TRYPSIN_DOM"/>
    <property type="match status" value="1"/>
</dbReference>
<keyword evidence="1" id="KW-1015">Disulfide bond</keyword>
<sequence length="376" mass="41155">MKILLLCIVISLSTHIAFGQDIEEELRCPGGYCVSKYLCPNGTFIDDMKRAQTTQLIGLRAGLDIDDFDICNDYLLVCCQSAPAPTATSTQNPVNSDELIEPPPSTNLACGQANEGGLIYDLRNNDTLSQYAEYPWVVYILAHKKQEANSGNFVCGGTLIHSRLVVTTAHNTDGKTDLVARFGEWDVSTTKEPFPQQDIDLAEVIKHPQYVFNPIQNDIALLVLAESVQYAAHIRPICLPQPTDEFVGQRCVSNGWGKERGVYANVMKKLTLPVIGRANCTRMLRYAGLGPFYTLREGFLCAGGEDAVDMCKGDGGSPLACQTESGTYVLAGIVSWGIGCGGFNIPGVYVAVNRYVQWLNEHIVDQALNESFDIKL</sequence>
<dbReference type="EnsemblMetazoa" id="AMEM017381-RA">
    <property type="protein sequence ID" value="AMEM017381-PA"/>
    <property type="gene ID" value="AMEM017381"/>
</dbReference>
<dbReference type="PANTHER" id="PTHR24258">
    <property type="entry name" value="SERINE PROTEASE-RELATED"/>
    <property type="match status" value="1"/>
</dbReference>
<keyword evidence="3" id="KW-0732">Signal</keyword>
<dbReference type="Proteomes" id="UP000075903">
    <property type="component" value="Unassembled WGS sequence"/>
</dbReference>
<comment type="similarity">
    <text evidence="2">Belongs to the peptidase S1 family. CLIP subfamily.</text>
</comment>
<dbReference type="VEuPathDB" id="VectorBase:AMEM21_007759"/>
<feature type="domain" description="Peptidase S1" evidence="4">
    <location>
        <begin position="114"/>
        <end position="364"/>
    </location>
</feature>